<dbReference type="PROSITE" id="PS51194">
    <property type="entry name" value="HELICASE_CTER"/>
    <property type="match status" value="1"/>
</dbReference>
<keyword evidence="5" id="KW-1185">Reference proteome</keyword>
<dbReference type="GO" id="GO:0005759">
    <property type="term" value="C:mitochondrial matrix"/>
    <property type="evidence" value="ECO:0007669"/>
    <property type="project" value="TreeGrafter"/>
</dbReference>
<gene>
    <name evidence="4" type="ORF">TCE0_024f07466</name>
</gene>
<dbReference type="Pfam" id="PF00271">
    <property type="entry name" value="Helicase_C"/>
    <property type="match status" value="1"/>
</dbReference>
<evidence type="ECO:0000313" key="4">
    <source>
        <dbReference type="EMBL" id="GAM37498.1"/>
    </source>
</evidence>
<dbReference type="CDD" id="cd18799">
    <property type="entry name" value="SF2_C_EcoAI-like"/>
    <property type="match status" value="1"/>
</dbReference>
<dbReference type="GO" id="GO:0032042">
    <property type="term" value="P:mitochondrial DNA metabolic process"/>
    <property type="evidence" value="ECO:0007669"/>
    <property type="project" value="TreeGrafter"/>
</dbReference>
<dbReference type="GO" id="GO:0036121">
    <property type="term" value="F:double-stranded DNA helicase activity"/>
    <property type="evidence" value="ECO:0007669"/>
    <property type="project" value="TreeGrafter"/>
</dbReference>
<accession>A0A6V8HGT2</accession>
<dbReference type="GO" id="GO:0061749">
    <property type="term" value="F:forked DNA-dependent helicase activity"/>
    <property type="evidence" value="ECO:0007669"/>
    <property type="project" value="TreeGrafter"/>
</dbReference>
<dbReference type="CDD" id="cd18032">
    <property type="entry name" value="DEXHc_RE_I_III_res"/>
    <property type="match status" value="1"/>
</dbReference>
<keyword evidence="1 4" id="KW-0347">Helicase</keyword>
<dbReference type="GO" id="GO:0016787">
    <property type="term" value="F:hydrolase activity"/>
    <property type="evidence" value="ECO:0007669"/>
    <property type="project" value="InterPro"/>
</dbReference>
<dbReference type="SMART" id="SM00487">
    <property type="entry name" value="DEXDc"/>
    <property type="match status" value="1"/>
</dbReference>
<feature type="domain" description="Helicase C-terminal" evidence="3">
    <location>
        <begin position="292"/>
        <end position="457"/>
    </location>
</feature>
<dbReference type="InterPro" id="IPR001650">
    <property type="entry name" value="Helicase_C-like"/>
</dbReference>
<dbReference type="Gene3D" id="3.40.50.300">
    <property type="entry name" value="P-loop containing nucleotide triphosphate hydrolases"/>
    <property type="match status" value="2"/>
</dbReference>
<dbReference type="InterPro" id="IPR014001">
    <property type="entry name" value="Helicase_ATP-bd"/>
</dbReference>
<dbReference type="GO" id="GO:0070125">
    <property type="term" value="P:mitochondrial translational elongation"/>
    <property type="evidence" value="ECO:0007669"/>
    <property type="project" value="TreeGrafter"/>
</dbReference>
<keyword evidence="1 4" id="KW-0547">Nucleotide-binding</keyword>
<evidence type="ECO:0000259" key="2">
    <source>
        <dbReference type="PROSITE" id="PS51192"/>
    </source>
</evidence>
<name>A0A6V8HGT2_TALPI</name>
<dbReference type="PANTHER" id="PTHR47396">
    <property type="entry name" value="TYPE I RESTRICTION ENZYME ECOKI R PROTEIN"/>
    <property type="match status" value="1"/>
</dbReference>
<keyword evidence="1 4" id="KW-0067">ATP-binding</keyword>
<dbReference type="InterPro" id="IPR027417">
    <property type="entry name" value="P-loop_NTPase"/>
</dbReference>
<dbReference type="EMBL" id="DF933820">
    <property type="protein sequence ID" value="GAM37498.1"/>
    <property type="molecule type" value="Genomic_DNA"/>
</dbReference>
<proteinExistence type="predicted"/>
<protein>
    <submittedName>
        <fullName evidence="4">DEAD box family helicase</fullName>
    </submittedName>
</protein>
<comment type="caution">
    <text evidence="4">The sequence shown here is derived from an EMBL/GenBank/DDBJ whole genome shotgun (WGS) entry which is preliminary data.</text>
</comment>
<evidence type="ECO:0000259" key="3">
    <source>
        <dbReference type="PROSITE" id="PS51194"/>
    </source>
</evidence>
<dbReference type="InterPro" id="IPR050742">
    <property type="entry name" value="Helicase_Restrict-Modif_Enz"/>
</dbReference>
<evidence type="ECO:0000256" key="1">
    <source>
        <dbReference type="ARBA" id="ARBA00022806"/>
    </source>
</evidence>
<dbReference type="GO" id="GO:0000403">
    <property type="term" value="F:Y-form DNA binding"/>
    <property type="evidence" value="ECO:0007669"/>
    <property type="project" value="TreeGrafter"/>
</dbReference>
<dbReference type="PROSITE" id="PS51192">
    <property type="entry name" value="HELICASE_ATP_BIND_1"/>
    <property type="match status" value="1"/>
</dbReference>
<dbReference type="SUPFAM" id="SSF52540">
    <property type="entry name" value="P-loop containing nucleoside triphosphate hydrolases"/>
    <property type="match status" value="1"/>
</dbReference>
<reference evidence="5" key="1">
    <citation type="journal article" date="2015" name="Genome Announc.">
        <title>Draft genome sequence of Talaromyces cellulolyticus strain Y-94, a source of lignocellulosic biomass-degrading enzymes.</title>
        <authorList>
            <person name="Fujii T."/>
            <person name="Koike H."/>
            <person name="Sawayama S."/>
            <person name="Yano S."/>
            <person name="Inoue H."/>
        </authorList>
    </citation>
    <scope>NUCLEOTIDE SEQUENCE [LARGE SCALE GENOMIC DNA]</scope>
    <source>
        <strain evidence="5">Y-94</strain>
    </source>
</reference>
<sequence>MRRMAFLLRRQSRNWLWSWTHNAPWQQSISSRLPQRLQSRTVLARHASTKAEGIVPPKIQLRDYQEESIQSVLESLEKGHNRLGLSLATGSGKTVIFTQLIERIPPRNGHADQTLIIAHRKELVEQAARHCRLAYPNKTVEIEMGATKASGAADITVASIRSLASKDRIEKFDPNYFKLVLVDEAHHIVAPQYRQALEYFGLTEPSNNAPALVGVSATFFRFDGLKLGSAIDHIVYHKDYIDMIGEKWLSDAIFTTVKTNVDLSRVAKDSSGDFATRALSEAVNTATVNDVTVRSWLTHASDRKSTLVFCVDTEHVRQLTETFRDNGIDARYITANTPRQTRNEELESFKQGKYPVLLNCGLFTEGTDIPNIDCVVLARPTRSKSLLIQMIGRGLRLHPQKENCHIIDMVSTLNTGIMSTPTLFGLDPDELLNRKSVQDIRNQKEHEELNSPVPDAGYVRPLGDDEVDVTFTTYDSVFDLLNDDRVDRHIRSISHYAWVRVDTDRYILSDKSGWMTIEKSDQDIDGPWVVEHVRKYMLPNGWVHTRPAVIARAPDLEQAVRGADTFASEEFNRFAILSSQGWRQKPASKSQLKVLNDRNILDRELTSKDLTMGQAADILTKLRFGTKKRFQSEQKKRKKEEKIRKEFEKQISQGDVRVGSLSQQDL</sequence>
<evidence type="ECO:0000313" key="5">
    <source>
        <dbReference type="Proteomes" id="UP000053095"/>
    </source>
</evidence>
<dbReference type="PANTHER" id="PTHR47396:SF1">
    <property type="entry name" value="ATP-DEPENDENT HELICASE IRC3-RELATED"/>
    <property type="match status" value="1"/>
</dbReference>
<dbReference type="AlphaFoldDB" id="A0A6V8HGT2"/>
<dbReference type="GO" id="GO:0005524">
    <property type="term" value="F:ATP binding"/>
    <property type="evidence" value="ECO:0007669"/>
    <property type="project" value="InterPro"/>
</dbReference>
<dbReference type="Pfam" id="PF04851">
    <property type="entry name" value="ResIII"/>
    <property type="match status" value="1"/>
</dbReference>
<dbReference type="SMART" id="SM00490">
    <property type="entry name" value="HELICc"/>
    <property type="match status" value="1"/>
</dbReference>
<organism evidence="4 5">
    <name type="scientific">Talaromyces pinophilus</name>
    <name type="common">Penicillium pinophilum</name>
    <dbReference type="NCBI Taxonomy" id="128442"/>
    <lineage>
        <taxon>Eukaryota</taxon>
        <taxon>Fungi</taxon>
        <taxon>Dikarya</taxon>
        <taxon>Ascomycota</taxon>
        <taxon>Pezizomycotina</taxon>
        <taxon>Eurotiomycetes</taxon>
        <taxon>Eurotiomycetidae</taxon>
        <taxon>Eurotiales</taxon>
        <taxon>Trichocomaceae</taxon>
        <taxon>Talaromyces</taxon>
        <taxon>Talaromyces sect. Talaromyces</taxon>
    </lineage>
</organism>
<feature type="domain" description="Helicase ATP-binding" evidence="2">
    <location>
        <begin position="74"/>
        <end position="237"/>
    </location>
</feature>
<keyword evidence="1 4" id="KW-0378">Hydrolase</keyword>
<dbReference type="Proteomes" id="UP000053095">
    <property type="component" value="Unassembled WGS sequence"/>
</dbReference>
<dbReference type="InterPro" id="IPR006935">
    <property type="entry name" value="Helicase/UvrB_N"/>
</dbReference>